<organism evidence="2 3">
    <name type="scientific">Kluyvera cryocrescens</name>
    <name type="common">Kluyvera citrophila</name>
    <dbReference type="NCBI Taxonomy" id="580"/>
    <lineage>
        <taxon>Bacteria</taxon>
        <taxon>Pseudomonadati</taxon>
        <taxon>Pseudomonadota</taxon>
        <taxon>Gammaproteobacteria</taxon>
        <taxon>Enterobacterales</taxon>
        <taxon>Enterobacteriaceae</taxon>
        <taxon>Kluyvera</taxon>
    </lineage>
</organism>
<name>A0AAW9CB92_KLUCR</name>
<sequence>MKIISKREAMAIQQQHPGSRLFRYCTGKYQWHGSVSYYIGQEVQDITGVLAVYPERRQDLNGPYVVIRSITLN</sequence>
<evidence type="ECO:0000256" key="1">
    <source>
        <dbReference type="ARBA" id="ARBA00009029"/>
    </source>
</evidence>
<protein>
    <submittedName>
        <fullName evidence="2">DUF987 domain-containing protein</fullName>
    </submittedName>
</protein>
<dbReference type="AlphaFoldDB" id="A0AAW9CB92"/>
<gene>
    <name evidence="2" type="ORF">QWU01_20390</name>
</gene>
<dbReference type="EMBL" id="JAUEQX010000019">
    <property type="protein sequence ID" value="MDW3779168.1"/>
    <property type="molecule type" value="Genomic_DNA"/>
</dbReference>
<evidence type="ECO:0000313" key="3">
    <source>
        <dbReference type="Proteomes" id="UP001276300"/>
    </source>
</evidence>
<reference evidence="2" key="1">
    <citation type="journal article" date="2023" name="J Glob Antimicrob Resist">
        <title>Emergence of NDM-1 and KPC-3 carbapenemases in Kluyvera cryocrescens: Investigating genetic heterogeneity and acquisition routes of blaNDM-1 in Enterobacterales species in Portugal.</title>
        <authorList>
            <person name="Loiodice M."/>
            <person name="Ribeiro M."/>
            <person name="Peixe L."/>
            <person name="Novais A."/>
        </authorList>
    </citation>
    <scope>NUCLEOTIDE SEQUENCE</scope>
    <source>
        <strain evidence="2">K629</strain>
    </source>
</reference>
<evidence type="ECO:0000313" key="2">
    <source>
        <dbReference type="EMBL" id="MDW3779168.1"/>
    </source>
</evidence>
<proteinExistence type="inferred from homology"/>
<comment type="similarity">
    <text evidence="1">Belongs to the YeeT/YkfH/YpjJ family.</text>
</comment>
<dbReference type="RefSeq" id="WP_216980722.1">
    <property type="nucleotide sequence ID" value="NZ_JAUEQX010000019.1"/>
</dbReference>
<accession>A0AAW9CB92</accession>
<comment type="caution">
    <text evidence="2">The sequence shown here is derived from an EMBL/GenBank/DDBJ whole genome shotgun (WGS) entry which is preliminary data.</text>
</comment>
<dbReference type="Pfam" id="PF06174">
    <property type="entry name" value="DUF987"/>
    <property type="match status" value="1"/>
</dbReference>
<dbReference type="Proteomes" id="UP001276300">
    <property type="component" value="Unassembled WGS sequence"/>
</dbReference>
<dbReference type="InterPro" id="IPR009329">
    <property type="entry name" value="DUF987"/>
</dbReference>